<dbReference type="RefSeq" id="WP_347920922.1">
    <property type="nucleotide sequence ID" value="NZ_JBDXMX010000004.1"/>
</dbReference>
<dbReference type="PANTHER" id="PTHR43343">
    <property type="entry name" value="PEPTIDASE S12"/>
    <property type="match status" value="1"/>
</dbReference>
<dbReference type="SUPFAM" id="SSF50156">
    <property type="entry name" value="PDZ domain-like"/>
    <property type="match status" value="1"/>
</dbReference>
<proteinExistence type="inferred from homology"/>
<evidence type="ECO:0000256" key="4">
    <source>
        <dbReference type="SAM" id="MobiDB-lite"/>
    </source>
</evidence>
<protein>
    <submittedName>
        <fullName evidence="7">Trypsin-like peptidase domain-containing protein</fullName>
    </submittedName>
</protein>
<dbReference type="InterPro" id="IPR009003">
    <property type="entry name" value="Peptidase_S1_PA"/>
</dbReference>
<feature type="transmembrane region" description="Helical" evidence="5">
    <location>
        <begin position="54"/>
        <end position="77"/>
    </location>
</feature>
<keyword evidence="2" id="KW-0645">Protease</keyword>
<dbReference type="EMBL" id="JBDXMX010000004">
    <property type="protein sequence ID" value="MEO9248304.1"/>
    <property type="molecule type" value="Genomic_DNA"/>
</dbReference>
<gene>
    <name evidence="7" type="ORF">ABDK96_11465</name>
</gene>
<feature type="region of interest" description="Disordered" evidence="4">
    <location>
        <begin position="1"/>
        <end position="51"/>
    </location>
</feature>
<feature type="region of interest" description="Disordered" evidence="4">
    <location>
        <begin position="85"/>
        <end position="108"/>
    </location>
</feature>
<accession>A0ABV0IKZ2</accession>
<keyword evidence="3" id="KW-0378">Hydrolase</keyword>
<dbReference type="InterPro" id="IPR043504">
    <property type="entry name" value="Peptidase_S1_PA_chymotrypsin"/>
</dbReference>
<dbReference type="PROSITE" id="PS50106">
    <property type="entry name" value="PDZ"/>
    <property type="match status" value="1"/>
</dbReference>
<evidence type="ECO:0000256" key="2">
    <source>
        <dbReference type="ARBA" id="ARBA00022670"/>
    </source>
</evidence>
<keyword evidence="5" id="KW-1133">Transmembrane helix</keyword>
<dbReference type="Proteomes" id="UP001484097">
    <property type="component" value="Unassembled WGS sequence"/>
</dbReference>
<keyword evidence="5" id="KW-0812">Transmembrane</keyword>
<dbReference type="PANTHER" id="PTHR43343:SF3">
    <property type="entry name" value="PROTEASE DO-LIKE 8, CHLOROPLASTIC"/>
    <property type="match status" value="1"/>
</dbReference>
<feature type="compositionally biased region" description="Gly residues" evidence="4">
    <location>
        <begin position="142"/>
        <end position="158"/>
    </location>
</feature>
<feature type="compositionally biased region" description="Low complexity" evidence="4">
    <location>
        <begin position="27"/>
        <end position="41"/>
    </location>
</feature>
<dbReference type="Pfam" id="PF13365">
    <property type="entry name" value="Trypsin_2"/>
    <property type="match status" value="1"/>
</dbReference>
<evidence type="ECO:0000256" key="5">
    <source>
        <dbReference type="SAM" id="Phobius"/>
    </source>
</evidence>
<dbReference type="InterPro" id="IPR001478">
    <property type="entry name" value="PDZ"/>
</dbReference>
<comment type="caution">
    <text evidence="7">The sequence shown here is derived from an EMBL/GenBank/DDBJ whole genome shotgun (WGS) entry which is preliminary data.</text>
</comment>
<dbReference type="InterPro" id="IPR036034">
    <property type="entry name" value="PDZ_sf"/>
</dbReference>
<dbReference type="PRINTS" id="PR00834">
    <property type="entry name" value="PROTEASES2C"/>
</dbReference>
<keyword evidence="8" id="KW-1185">Reference proteome</keyword>
<feature type="region of interest" description="Disordered" evidence="4">
    <location>
        <begin position="413"/>
        <end position="445"/>
    </location>
</feature>
<comment type="similarity">
    <text evidence="1">Belongs to the peptidase S1C family.</text>
</comment>
<evidence type="ECO:0000256" key="1">
    <source>
        <dbReference type="ARBA" id="ARBA00010541"/>
    </source>
</evidence>
<dbReference type="InterPro" id="IPR001940">
    <property type="entry name" value="Peptidase_S1C"/>
</dbReference>
<dbReference type="CDD" id="cd06779">
    <property type="entry name" value="cpPDZ_Deg_HtrA-like"/>
    <property type="match status" value="1"/>
</dbReference>
<feature type="compositionally biased region" description="Low complexity" evidence="4">
    <location>
        <begin position="435"/>
        <end position="445"/>
    </location>
</feature>
<keyword evidence="5" id="KW-0472">Membrane</keyword>
<dbReference type="Gene3D" id="2.30.42.10">
    <property type="match status" value="1"/>
</dbReference>
<name>A0ABV0IKZ2_9MICC</name>
<feature type="region of interest" description="Disordered" evidence="4">
    <location>
        <begin position="130"/>
        <end position="183"/>
    </location>
</feature>
<evidence type="ECO:0000313" key="7">
    <source>
        <dbReference type="EMBL" id="MEO9248304.1"/>
    </source>
</evidence>
<organism evidence="7 8">
    <name type="scientific">Citricoccus nitrophenolicus</name>
    <dbReference type="NCBI Taxonomy" id="863575"/>
    <lineage>
        <taxon>Bacteria</taxon>
        <taxon>Bacillati</taxon>
        <taxon>Actinomycetota</taxon>
        <taxon>Actinomycetes</taxon>
        <taxon>Micrococcales</taxon>
        <taxon>Micrococcaceae</taxon>
        <taxon>Citricoccus</taxon>
    </lineage>
</organism>
<evidence type="ECO:0000313" key="8">
    <source>
        <dbReference type="Proteomes" id="UP001484097"/>
    </source>
</evidence>
<evidence type="ECO:0000259" key="6">
    <source>
        <dbReference type="PROSITE" id="PS50106"/>
    </source>
</evidence>
<dbReference type="SUPFAM" id="SSF50494">
    <property type="entry name" value="Trypsin-like serine proteases"/>
    <property type="match status" value="1"/>
</dbReference>
<dbReference type="Gene3D" id="2.40.10.10">
    <property type="entry name" value="Trypsin-like serine proteases"/>
    <property type="match status" value="2"/>
</dbReference>
<evidence type="ECO:0000256" key="3">
    <source>
        <dbReference type="ARBA" id="ARBA00022801"/>
    </source>
</evidence>
<sequence length="519" mass="50300">MTGTDPNTPEPTARTTGADPTGTAHPDTAPLTVLTADAAADTTHRGAREKPRRIRWSVAAMAVAGLMVAGGIGGVVADSVSTGTFPSAASSPASGDGSSEGGSAADGFSAQTVADPATLAETLDRVHEGITVPDRDSASGDSGAGQGSGLDSSLGGGRPESPDGYSFGGPDASFGGTQGAAGTQVDAGVEVQDAPGVLLVETETSYGEGAGTGMVLSADGLALTNYHVVDGSSEVEVTVADTGETYTASVVGRDATHDVAVLQLQDASGLDTISVDSSGVGAGEGVAAVGNGSGQGYLTAVSGTVTGVDQSISAESLGDTEDLTGLIETDADVVPGYSGGPLVDEDGQVVGMSTAASTGETSEQVNGFAIGITEALGIADQIVAGTESDSVQVGASGALGVTVTDTAAAAQQEYADPRGSQQGGTDPYAAREDSGSSGSNGTASGALVVEVSPGSAAESAGLVAGDTVTALDGTEVADSSELSDQVSSLDPGDSVSLVWTDAEGAEHTATVDLGESTVN</sequence>
<dbReference type="InterPro" id="IPR051201">
    <property type="entry name" value="Chloro_Bact_Ser_Proteases"/>
</dbReference>
<reference evidence="7 8" key="1">
    <citation type="submission" date="2024-05" db="EMBL/GenBank/DDBJ databases">
        <authorList>
            <person name="Yi C."/>
        </authorList>
    </citation>
    <scope>NUCLEOTIDE SEQUENCE [LARGE SCALE GENOMIC DNA]</scope>
    <source>
        <strain evidence="7 8">XS13</strain>
    </source>
</reference>
<feature type="domain" description="PDZ" evidence="6">
    <location>
        <begin position="431"/>
        <end position="480"/>
    </location>
</feature>
<dbReference type="SMART" id="SM00228">
    <property type="entry name" value="PDZ"/>
    <property type="match status" value="1"/>
</dbReference>
<dbReference type="Pfam" id="PF13180">
    <property type="entry name" value="PDZ_2"/>
    <property type="match status" value="1"/>
</dbReference>